<comment type="caution">
    <text evidence="1">The sequence shown here is derived from an EMBL/GenBank/DDBJ whole genome shotgun (WGS) entry which is preliminary data.</text>
</comment>
<name>A0A0F9CT59_9ZZZZ</name>
<sequence length="65" mass="7535">MSNLKDKESRLAGNTTFHLNINSPEGYAEWEALIDKVCPPGYRELISPLLLRLWVSYDTIQKLRE</sequence>
<dbReference type="AlphaFoldDB" id="A0A0F9CT59"/>
<accession>A0A0F9CT59</accession>
<evidence type="ECO:0000313" key="1">
    <source>
        <dbReference type="EMBL" id="KKL44606.1"/>
    </source>
</evidence>
<organism evidence="1">
    <name type="scientific">marine sediment metagenome</name>
    <dbReference type="NCBI Taxonomy" id="412755"/>
    <lineage>
        <taxon>unclassified sequences</taxon>
        <taxon>metagenomes</taxon>
        <taxon>ecological metagenomes</taxon>
    </lineage>
</organism>
<proteinExistence type="predicted"/>
<reference evidence="1" key="1">
    <citation type="journal article" date="2015" name="Nature">
        <title>Complex archaea that bridge the gap between prokaryotes and eukaryotes.</title>
        <authorList>
            <person name="Spang A."/>
            <person name="Saw J.H."/>
            <person name="Jorgensen S.L."/>
            <person name="Zaremba-Niedzwiedzka K."/>
            <person name="Martijn J."/>
            <person name="Lind A.E."/>
            <person name="van Eijk R."/>
            <person name="Schleper C."/>
            <person name="Guy L."/>
            <person name="Ettema T.J."/>
        </authorList>
    </citation>
    <scope>NUCLEOTIDE SEQUENCE</scope>
</reference>
<gene>
    <name evidence="1" type="ORF">LCGC14_2363990</name>
</gene>
<dbReference type="EMBL" id="LAZR01034697">
    <property type="protein sequence ID" value="KKL44606.1"/>
    <property type="molecule type" value="Genomic_DNA"/>
</dbReference>
<protein>
    <submittedName>
        <fullName evidence="1">Uncharacterized protein</fullName>
    </submittedName>
</protein>